<dbReference type="GO" id="GO:0005829">
    <property type="term" value="C:cytosol"/>
    <property type="evidence" value="ECO:0007669"/>
    <property type="project" value="TreeGrafter"/>
</dbReference>
<dbReference type="InterPro" id="IPR006175">
    <property type="entry name" value="YjgF/YER057c/UK114"/>
</dbReference>
<dbReference type="OrthoDB" id="9803101at2"/>
<dbReference type="InterPro" id="IPR035959">
    <property type="entry name" value="RutC-like_sf"/>
</dbReference>
<dbReference type="SUPFAM" id="SSF55298">
    <property type="entry name" value="YjgF-like"/>
    <property type="match status" value="1"/>
</dbReference>
<protein>
    <submittedName>
        <fullName evidence="2">2-iminobutanoate/2-iminopropanoate deaminase</fullName>
        <ecNumber evidence="2">3.5.99.10</ecNumber>
    </submittedName>
</protein>
<keyword evidence="2" id="KW-0378">Hydrolase</keyword>
<dbReference type="InterPro" id="IPR019897">
    <property type="entry name" value="RidA_CS"/>
</dbReference>
<dbReference type="CDD" id="cd00448">
    <property type="entry name" value="YjgF_YER057c_UK114_family"/>
    <property type="match status" value="1"/>
</dbReference>
<evidence type="ECO:0000313" key="2">
    <source>
        <dbReference type="EMBL" id="CAA0116874.1"/>
    </source>
</evidence>
<comment type="similarity">
    <text evidence="1">Belongs to the RutC family.</text>
</comment>
<evidence type="ECO:0000256" key="1">
    <source>
        <dbReference type="ARBA" id="ARBA00010552"/>
    </source>
</evidence>
<proteinExistence type="inferred from homology"/>
<dbReference type="PANTHER" id="PTHR11803:SF39">
    <property type="entry name" value="2-IMINOBUTANOATE_2-IMINOPROPANOATE DEAMINASE"/>
    <property type="match status" value="1"/>
</dbReference>
<reference evidence="2 3" key="1">
    <citation type="submission" date="2019-11" db="EMBL/GenBank/DDBJ databases">
        <authorList>
            <person name="Holert J."/>
        </authorList>
    </citation>
    <scope>NUCLEOTIDE SEQUENCE [LARGE SCALE GENOMIC DNA]</scope>
    <source>
        <strain evidence="2">SB11_3</strain>
    </source>
</reference>
<accession>A0A5S9QHE8</accession>
<dbReference type="PROSITE" id="PS01094">
    <property type="entry name" value="UPF0076"/>
    <property type="match status" value="1"/>
</dbReference>
<sequence length="128" mass="13512">MTIQAINTDTAPEALGPYSQAVRAGDTVYLAGQIPLVPGTMELITSDISAQAKQVFENLTAVSKAAGGSLADAVKVNISLTDLGDFNAVNDVMKQYFNEPYPARACVQVAALPKGVDVEIEVILYLPQ</sequence>
<name>A0A5S9QHE8_9GAMM</name>
<dbReference type="NCBIfam" id="TIGR00004">
    <property type="entry name" value="Rid family detoxifying hydrolase"/>
    <property type="match status" value="1"/>
</dbReference>
<dbReference type="EC" id="3.5.99.10" evidence="2"/>
<dbReference type="Gene3D" id="3.30.1330.40">
    <property type="entry name" value="RutC-like"/>
    <property type="match status" value="1"/>
</dbReference>
<dbReference type="Proteomes" id="UP000441399">
    <property type="component" value="Unassembled WGS sequence"/>
</dbReference>
<dbReference type="AlphaFoldDB" id="A0A5S9QHE8"/>
<dbReference type="GO" id="GO:0120241">
    <property type="term" value="F:2-iminobutanoate/2-iminopropanoate deaminase"/>
    <property type="evidence" value="ECO:0007669"/>
    <property type="project" value="UniProtKB-EC"/>
</dbReference>
<dbReference type="Pfam" id="PF01042">
    <property type="entry name" value="Ribonuc_L-PSP"/>
    <property type="match status" value="1"/>
</dbReference>
<dbReference type="PANTHER" id="PTHR11803">
    <property type="entry name" value="2-IMINOBUTANOATE/2-IMINOPROPANOATE DEAMINASE RIDA"/>
    <property type="match status" value="1"/>
</dbReference>
<dbReference type="FunFam" id="3.30.1330.40:FF:000001">
    <property type="entry name" value="L-PSP family endoribonuclease"/>
    <property type="match status" value="1"/>
</dbReference>
<dbReference type="InterPro" id="IPR006056">
    <property type="entry name" value="RidA"/>
</dbReference>
<keyword evidence="3" id="KW-1185">Reference proteome</keyword>
<gene>
    <name evidence="2" type="primary">yabJ</name>
    <name evidence="2" type="ORF">OPDIPICF_01964</name>
</gene>
<organism evidence="2 3">
    <name type="scientific">BD1-7 clade bacterium</name>
    <dbReference type="NCBI Taxonomy" id="2029982"/>
    <lineage>
        <taxon>Bacteria</taxon>
        <taxon>Pseudomonadati</taxon>
        <taxon>Pseudomonadota</taxon>
        <taxon>Gammaproteobacteria</taxon>
        <taxon>Cellvibrionales</taxon>
        <taxon>Spongiibacteraceae</taxon>
        <taxon>BD1-7 clade</taxon>
    </lineage>
</organism>
<evidence type="ECO:0000313" key="3">
    <source>
        <dbReference type="Proteomes" id="UP000441399"/>
    </source>
</evidence>
<dbReference type="EMBL" id="CACSIO010000023">
    <property type="protein sequence ID" value="CAA0116874.1"/>
    <property type="molecule type" value="Genomic_DNA"/>
</dbReference>